<dbReference type="AlphaFoldDB" id="A0A644UEJ6"/>
<sequence length="122" mass="14374">MSVRLDKWLWAVRLYKTRALATDACRLGKITQNGIIAKASKEVKVGDRFEINLNQLHKEIEVKEILNNRIPAKLVENYMIDLTPKQEYERIEVARKFAFEKRDRGVGRPTKKERRDIDSFKD</sequence>
<feature type="domain" description="RNA-binding S4" evidence="4">
    <location>
        <begin position="3"/>
        <end position="70"/>
    </location>
</feature>
<name>A0A644UEJ6_9ZZZZ</name>
<gene>
    <name evidence="5" type="primary">hslR_1</name>
    <name evidence="5" type="ORF">SDC9_23143</name>
</gene>
<dbReference type="SMART" id="SM00363">
    <property type="entry name" value="S4"/>
    <property type="match status" value="1"/>
</dbReference>
<dbReference type="CDD" id="cd00165">
    <property type="entry name" value="S4"/>
    <property type="match status" value="1"/>
</dbReference>
<evidence type="ECO:0000256" key="1">
    <source>
        <dbReference type="ARBA" id="ARBA00008396"/>
    </source>
</evidence>
<dbReference type="SUPFAM" id="SSF55174">
    <property type="entry name" value="Alpha-L RNA-binding motif"/>
    <property type="match status" value="1"/>
</dbReference>
<accession>A0A644UEJ6</accession>
<keyword evidence="5" id="KW-0346">Stress response</keyword>
<dbReference type="InterPro" id="IPR036986">
    <property type="entry name" value="S4_RNA-bd_sf"/>
</dbReference>
<evidence type="ECO:0000259" key="4">
    <source>
        <dbReference type="SMART" id="SM00363"/>
    </source>
</evidence>
<dbReference type="GO" id="GO:0003677">
    <property type="term" value="F:DNA binding"/>
    <property type="evidence" value="ECO:0007669"/>
    <property type="project" value="UniProtKB-KW"/>
</dbReference>
<comment type="similarity">
    <text evidence="1">Belongs to the HSP15 family.</text>
</comment>
<dbReference type="EMBL" id="VSSQ01000105">
    <property type="protein sequence ID" value="MPL77290.1"/>
    <property type="molecule type" value="Genomic_DNA"/>
</dbReference>
<proteinExistence type="inferred from homology"/>
<evidence type="ECO:0000256" key="2">
    <source>
        <dbReference type="ARBA" id="ARBA00022884"/>
    </source>
</evidence>
<keyword evidence="3" id="KW-0238">DNA-binding</keyword>
<dbReference type="Pfam" id="PF01479">
    <property type="entry name" value="S4"/>
    <property type="match status" value="1"/>
</dbReference>
<dbReference type="PROSITE" id="PS50889">
    <property type="entry name" value="S4"/>
    <property type="match status" value="1"/>
</dbReference>
<keyword evidence="2" id="KW-0694">RNA-binding</keyword>
<dbReference type="GO" id="GO:0034605">
    <property type="term" value="P:cellular response to heat"/>
    <property type="evidence" value="ECO:0007669"/>
    <property type="project" value="InterPro"/>
</dbReference>
<dbReference type="Gene3D" id="3.10.290.10">
    <property type="entry name" value="RNA-binding S4 domain"/>
    <property type="match status" value="1"/>
</dbReference>
<dbReference type="GO" id="GO:0043023">
    <property type="term" value="F:ribosomal large subunit binding"/>
    <property type="evidence" value="ECO:0007669"/>
    <property type="project" value="InterPro"/>
</dbReference>
<reference evidence="5" key="1">
    <citation type="submission" date="2019-08" db="EMBL/GenBank/DDBJ databases">
        <authorList>
            <person name="Kucharzyk K."/>
            <person name="Murdoch R.W."/>
            <person name="Higgins S."/>
            <person name="Loffler F."/>
        </authorList>
    </citation>
    <scope>NUCLEOTIDE SEQUENCE</scope>
</reference>
<dbReference type="InterPro" id="IPR025708">
    <property type="entry name" value="HSP15"/>
</dbReference>
<dbReference type="GO" id="GO:0003727">
    <property type="term" value="F:single-stranded RNA binding"/>
    <property type="evidence" value="ECO:0007669"/>
    <property type="project" value="InterPro"/>
</dbReference>
<comment type="caution">
    <text evidence="5">The sequence shown here is derived from an EMBL/GenBank/DDBJ whole genome shotgun (WGS) entry which is preliminary data.</text>
</comment>
<evidence type="ECO:0000313" key="5">
    <source>
        <dbReference type="EMBL" id="MPL77290.1"/>
    </source>
</evidence>
<dbReference type="PIRSF" id="PIRSF016821">
    <property type="entry name" value="HSP15"/>
    <property type="match status" value="1"/>
</dbReference>
<dbReference type="InterPro" id="IPR002942">
    <property type="entry name" value="S4_RNA-bd"/>
</dbReference>
<evidence type="ECO:0000256" key="3">
    <source>
        <dbReference type="ARBA" id="ARBA00023125"/>
    </source>
</evidence>
<organism evidence="5">
    <name type="scientific">bioreactor metagenome</name>
    <dbReference type="NCBI Taxonomy" id="1076179"/>
    <lineage>
        <taxon>unclassified sequences</taxon>
        <taxon>metagenomes</taxon>
        <taxon>ecological metagenomes</taxon>
    </lineage>
</organism>
<protein>
    <submittedName>
        <fullName evidence="5">Heat shock protein 15</fullName>
    </submittedName>
</protein>